<sequence>MNTGRSRLGNRTARALFHSALFSCTLLLRRSLDSADLDTPRQVMQRMKSIRDCITPDIEDNAFGGFSTRTGPDTRPTTRELGKTAGLIESLRLSEARLRAARELVGLAVYSWNPQTDVLDWDDGLRALWGLRSGEPVDRSVFEAGIHPEDRPRVRDAIAACLDPSGDGRYVIEYRVRGRDGVERWVATSGRTTFVHGRPVDFIGAAMDVSQRKRSEADTRESEARFRGFAEHSTNLLWIVDPGAGLIEYRSPAYERIWGHPRSEAPSRVDDWFAHVHPGDADRVRRALRSVQAGGVALTEYRIVRPRDGEVRWLRDTSFPIRDAAGEVTKIGGIAEDLSRQDEKQVYLVGSSASEERRLSRMMRKLGLRVRAFPGAEAFLDIAPFLAPGCVLVDLRRSDRKAASIPLELRARSIPLNAIVIGPDDGDVTTAVAAMKDGAADYLQPPLTDVALETALSSITTEARALAETAAGDEAAARMGRLSPREREVLTGLVEGGTNKMIALKLGISPRTIELHRSQIMAKVNATNLAELLQLAMEAGLRPPPRR</sequence>
<evidence type="ECO:0000256" key="4">
    <source>
        <dbReference type="ARBA" id="ARBA00022679"/>
    </source>
</evidence>
<dbReference type="InterPro" id="IPR052162">
    <property type="entry name" value="Sensor_kinase/Photoreceptor"/>
</dbReference>
<evidence type="ECO:0000256" key="6">
    <source>
        <dbReference type="ARBA" id="ARBA00023125"/>
    </source>
</evidence>
<dbReference type="SUPFAM" id="SSF55785">
    <property type="entry name" value="PYP-like sensor domain (PAS domain)"/>
    <property type="match status" value="2"/>
</dbReference>
<feature type="domain" description="Response regulatory" evidence="9">
    <location>
        <begin position="345"/>
        <end position="460"/>
    </location>
</feature>
<evidence type="ECO:0000259" key="8">
    <source>
        <dbReference type="PROSITE" id="PS50043"/>
    </source>
</evidence>
<dbReference type="InterPro" id="IPR001789">
    <property type="entry name" value="Sig_transdc_resp-reg_receiver"/>
</dbReference>
<dbReference type="InterPro" id="IPR000014">
    <property type="entry name" value="PAS"/>
</dbReference>
<keyword evidence="4" id="KW-0808">Transferase</keyword>
<dbReference type="PRINTS" id="PR00038">
    <property type="entry name" value="HTHLUXR"/>
</dbReference>
<dbReference type="GO" id="GO:0004673">
    <property type="term" value="F:protein histidine kinase activity"/>
    <property type="evidence" value="ECO:0007669"/>
    <property type="project" value="UniProtKB-EC"/>
</dbReference>
<keyword evidence="5" id="KW-0418">Kinase</keyword>
<dbReference type="RefSeq" id="WP_168048214.1">
    <property type="nucleotide sequence ID" value="NZ_JAATJM010000002.1"/>
</dbReference>
<feature type="domain" description="PAS" evidence="10">
    <location>
        <begin position="222"/>
        <end position="295"/>
    </location>
</feature>
<dbReference type="InterPro" id="IPR035965">
    <property type="entry name" value="PAS-like_dom_sf"/>
</dbReference>
<feature type="domain" description="PAC" evidence="11">
    <location>
        <begin position="170"/>
        <end position="221"/>
    </location>
</feature>
<dbReference type="SMART" id="SM00086">
    <property type="entry name" value="PAC"/>
    <property type="match status" value="2"/>
</dbReference>
<protein>
    <recommendedName>
        <fullName evidence="2">histidine kinase</fullName>
        <ecNumber evidence="2">2.7.13.3</ecNumber>
    </recommendedName>
</protein>
<dbReference type="EMBL" id="JAATJM010000002">
    <property type="protein sequence ID" value="NJC42194.1"/>
    <property type="molecule type" value="Genomic_DNA"/>
</dbReference>
<feature type="domain" description="PAC" evidence="11">
    <location>
        <begin position="297"/>
        <end position="350"/>
    </location>
</feature>
<comment type="caution">
    <text evidence="12">The sequence shown here is derived from an EMBL/GenBank/DDBJ whole genome shotgun (WGS) entry which is preliminary data.</text>
</comment>
<evidence type="ECO:0000256" key="3">
    <source>
        <dbReference type="ARBA" id="ARBA00022553"/>
    </source>
</evidence>
<dbReference type="SMART" id="SM00091">
    <property type="entry name" value="PAS"/>
    <property type="match status" value="2"/>
</dbReference>
<evidence type="ECO:0000313" key="13">
    <source>
        <dbReference type="Proteomes" id="UP000587415"/>
    </source>
</evidence>
<dbReference type="PROSITE" id="PS50043">
    <property type="entry name" value="HTH_LUXR_2"/>
    <property type="match status" value="1"/>
</dbReference>
<evidence type="ECO:0000259" key="11">
    <source>
        <dbReference type="PROSITE" id="PS50113"/>
    </source>
</evidence>
<dbReference type="Gene3D" id="3.40.50.2300">
    <property type="match status" value="1"/>
</dbReference>
<evidence type="ECO:0000313" key="12">
    <source>
        <dbReference type="EMBL" id="NJC42194.1"/>
    </source>
</evidence>
<dbReference type="Proteomes" id="UP000587415">
    <property type="component" value="Unassembled WGS sequence"/>
</dbReference>
<dbReference type="InterPro" id="IPR000792">
    <property type="entry name" value="Tscrpt_reg_LuxR_C"/>
</dbReference>
<evidence type="ECO:0000259" key="10">
    <source>
        <dbReference type="PROSITE" id="PS50112"/>
    </source>
</evidence>
<dbReference type="GO" id="GO:0006355">
    <property type="term" value="P:regulation of DNA-templated transcription"/>
    <property type="evidence" value="ECO:0007669"/>
    <property type="project" value="InterPro"/>
</dbReference>
<dbReference type="SUPFAM" id="SSF52172">
    <property type="entry name" value="CheY-like"/>
    <property type="match status" value="1"/>
</dbReference>
<dbReference type="InterPro" id="IPR011006">
    <property type="entry name" value="CheY-like_superfamily"/>
</dbReference>
<feature type="domain" description="HTH luxR-type" evidence="8">
    <location>
        <begin position="475"/>
        <end position="540"/>
    </location>
</feature>
<dbReference type="AlphaFoldDB" id="A0A7X5YM41"/>
<dbReference type="Pfam" id="PF08447">
    <property type="entry name" value="PAS_3"/>
    <property type="match status" value="2"/>
</dbReference>
<evidence type="ECO:0000256" key="2">
    <source>
        <dbReference type="ARBA" id="ARBA00012438"/>
    </source>
</evidence>
<dbReference type="InterPro" id="IPR001610">
    <property type="entry name" value="PAC"/>
</dbReference>
<dbReference type="EC" id="2.7.13.3" evidence="2"/>
<comment type="catalytic activity">
    <reaction evidence="1">
        <text>ATP + protein L-histidine = ADP + protein N-phospho-L-histidine.</text>
        <dbReference type="EC" id="2.7.13.3"/>
    </reaction>
</comment>
<dbReference type="NCBIfam" id="TIGR00229">
    <property type="entry name" value="sensory_box"/>
    <property type="match status" value="2"/>
</dbReference>
<evidence type="ECO:0000256" key="5">
    <source>
        <dbReference type="ARBA" id="ARBA00022777"/>
    </source>
</evidence>
<dbReference type="InterPro" id="IPR000700">
    <property type="entry name" value="PAS-assoc_C"/>
</dbReference>
<dbReference type="Gene3D" id="3.30.450.20">
    <property type="entry name" value="PAS domain"/>
    <property type="match status" value="2"/>
</dbReference>
<organism evidence="12 13">
    <name type="scientific">Brevundimonas alba</name>
    <dbReference type="NCBI Taxonomy" id="74314"/>
    <lineage>
        <taxon>Bacteria</taxon>
        <taxon>Pseudomonadati</taxon>
        <taxon>Pseudomonadota</taxon>
        <taxon>Alphaproteobacteria</taxon>
        <taxon>Caulobacterales</taxon>
        <taxon>Caulobacteraceae</taxon>
        <taxon>Brevundimonas</taxon>
    </lineage>
</organism>
<dbReference type="PANTHER" id="PTHR43304:SF1">
    <property type="entry name" value="PAC DOMAIN-CONTAINING PROTEIN"/>
    <property type="match status" value="1"/>
</dbReference>
<dbReference type="InterPro" id="IPR036388">
    <property type="entry name" value="WH-like_DNA-bd_sf"/>
</dbReference>
<dbReference type="PROSITE" id="PS50110">
    <property type="entry name" value="RESPONSE_REGULATORY"/>
    <property type="match status" value="1"/>
</dbReference>
<dbReference type="Gene3D" id="1.10.10.10">
    <property type="entry name" value="Winged helix-like DNA-binding domain superfamily/Winged helix DNA-binding domain"/>
    <property type="match status" value="1"/>
</dbReference>
<dbReference type="CDD" id="cd00130">
    <property type="entry name" value="PAS"/>
    <property type="match status" value="2"/>
</dbReference>
<feature type="domain" description="PAS" evidence="10">
    <location>
        <begin position="94"/>
        <end position="165"/>
    </location>
</feature>
<name>A0A7X5YM41_9CAUL</name>
<dbReference type="PROSITE" id="PS50113">
    <property type="entry name" value="PAC"/>
    <property type="match status" value="2"/>
</dbReference>
<dbReference type="SMART" id="SM00421">
    <property type="entry name" value="HTH_LUXR"/>
    <property type="match status" value="1"/>
</dbReference>
<dbReference type="GO" id="GO:0000160">
    <property type="term" value="P:phosphorelay signal transduction system"/>
    <property type="evidence" value="ECO:0007669"/>
    <property type="project" value="InterPro"/>
</dbReference>
<dbReference type="InterPro" id="IPR013655">
    <property type="entry name" value="PAS_fold_3"/>
</dbReference>
<gene>
    <name evidence="12" type="ORF">GGQ87_002489</name>
</gene>
<evidence type="ECO:0000259" key="9">
    <source>
        <dbReference type="PROSITE" id="PS50110"/>
    </source>
</evidence>
<keyword evidence="13" id="KW-1185">Reference proteome</keyword>
<dbReference type="InterPro" id="IPR016032">
    <property type="entry name" value="Sig_transdc_resp-reg_C-effctor"/>
</dbReference>
<dbReference type="GO" id="GO:0003677">
    <property type="term" value="F:DNA binding"/>
    <property type="evidence" value="ECO:0007669"/>
    <property type="project" value="UniProtKB-KW"/>
</dbReference>
<reference evidence="12 13" key="1">
    <citation type="submission" date="2020-03" db="EMBL/GenBank/DDBJ databases">
        <title>Genomic Encyclopedia of Type Strains, Phase IV (KMG-IV): sequencing the most valuable type-strain genomes for metagenomic binning, comparative biology and taxonomic classification.</title>
        <authorList>
            <person name="Goeker M."/>
        </authorList>
    </citation>
    <scope>NUCLEOTIDE SEQUENCE [LARGE SCALE GENOMIC DNA]</scope>
    <source>
        <strain evidence="12 13">DSM 4736</strain>
    </source>
</reference>
<proteinExistence type="predicted"/>
<evidence type="ECO:0000256" key="1">
    <source>
        <dbReference type="ARBA" id="ARBA00000085"/>
    </source>
</evidence>
<dbReference type="PROSITE" id="PS50112">
    <property type="entry name" value="PAS"/>
    <property type="match status" value="2"/>
</dbReference>
<dbReference type="Pfam" id="PF00196">
    <property type="entry name" value="GerE"/>
    <property type="match status" value="1"/>
</dbReference>
<keyword evidence="6" id="KW-0238">DNA-binding</keyword>
<accession>A0A7X5YM41</accession>
<dbReference type="CDD" id="cd06170">
    <property type="entry name" value="LuxR_C_like"/>
    <property type="match status" value="1"/>
</dbReference>
<keyword evidence="3 7" id="KW-0597">Phosphoprotein</keyword>
<dbReference type="SUPFAM" id="SSF46894">
    <property type="entry name" value="C-terminal effector domain of the bipartite response regulators"/>
    <property type="match status" value="1"/>
</dbReference>
<feature type="modified residue" description="4-aspartylphosphate" evidence="7">
    <location>
        <position position="394"/>
    </location>
</feature>
<dbReference type="PANTHER" id="PTHR43304">
    <property type="entry name" value="PHYTOCHROME-LIKE PROTEIN CPH1"/>
    <property type="match status" value="1"/>
</dbReference>
<evidence type="ECO:0000256" key="7">
    <source>
        <dbReference type="PROSITE-ProRule" id="PRU00169"/>
    </source>
</evidence>